<comment type="caution">
    <text evidence="2">The sequence shown here is derived from an EMBL/GenBank/DDBJ whole genome shotgun (WGS) entry which is preliminary data.</text>
</comment>
<evidence type="ECO:0008006" key="4">
    <source>
        <dbReference type="Google" id="ProtNLM"/>
    </source>
</evidence>
<organism evidence="2 3">
    <name type="scientific">Pelagicoccus mobilis</name>
    <dbReference type="NCBI Taxonomy" id="415221"/>
    <lineage>
        <taxon>Bacteria</taxon>
        <taxon>Pseudomonadati</taxon>
        <taxon>Verrucomicrobiota</taxon>
        <taxon>Opitutia</taxon>
        <taxon>Puniceicoccales</taxon>
        <taxon>Pelagicoccaceae</taxon>
        <taxon>Pelagicoccus</taxon>
    </lineage>
</organism>
<keyword evidence="1" id="KW-0732">Signal</keyword>
<accession>A0A934VMZ2</accession>
<sequence>MKSPFVRKLVAGAALVAAAFSNPLQAALPTEVASVLEASIEASGGREAISAIKSTRLKGTFSLPSMGMNGTSEIVHAYPDKVYNVQELPGMGRIEQGFDGETGWARDPMQGFRLLSEGEVATLKQNEGIADMLDFESAYSSGEILEDAEVDGQSATVVKLVSSDTGKEETHFYSKESKLLVRIDTIADMGPMGEMPASMNIKSYGEQDGILYPAKMEMTNAGMLITLSFDSLEINPEIDDSVFATPQ</sequence>
<feature type="signal peptide" evidence="1">
    <location>
        <begin position="1"/>
        <end position="26"/>
    </location>
</feature>
<protein>
    <recommendedName>
        <fullName evidence="4">Outer membrane lipoprotein-sorting protein</fullName>
    </recommendedName>
</protein>
<reference evidence="2" key="1">
    <citation type="submission" date="2021-01" db="EMBL/GenBank/DDBJ databases">
        <title>Modified the classification status of verrucomicrobia.</title>
        <authorList>
            <person name="Feng X."/>
        </authorList>
    </citation>
    <scope>NUCLEOTIDE SEQUENCE</scope>
    <source>
        <strain evidence="2">KCTC 13126</strain>
    </source>
</reference>
<dbReference type="Gene3D" id="2.50.20.10">
    <property type="entry name" value="Lipoprotein localisation LolA/LolB/LppX"/>
    <property type="match status" value="1"/>
</dbReference>
<dbReference type="Proteomes" id="UP000617628">
    <property type="component" value="Unassembled WGS sequence"/>
</dbReference>
<keyword evidence="3" id="KW-1185">Reference proteome</keyword>
<evidence type="ECO:0000313" key="3">
    <source>
        <dbReference type="Proteomes" id="UP000617628"/>
    </source>
</evidence>
<dbReference type="EMBL" id="JAENIL010000003">
    <property type="protein sequence ID" value="MBK1875692.1"/>
    <property type="molecule type" value="Genomic_DNA"/>
</dbReference>
<proteinExistence type="predicted"/>
<name>A0A934VMZ2_9BACT</name>
<gene>
    <name evidence="2" type="ORF">JIN87_02370</name>
</gene>
<feature type="chain" id="PRO_5036675616" description="Outer membrane lipoprotein-sorting protein" evidence="1">
    <location>
        <begin position="27"/>
        <end position="247"/>
    </location>
</feature>
<dbReference type="RefSeq" id="WP_200353911.1">
    <property type="nucleotide sequence ID" value="NZ_JAENIL010000003.1"/>
</dbReference>
<dbReference type="AlphaFoldDB" id="A0A934VMZ2"/>
<evidence type="ECO:0000256" key="1">
    <source>
        <dbReference type="SAM" id="SignalP"/>
    </source>
</evidence>
<evidence type="ECO:0000313" key="2">
    <source>
        <dbReference type="EMBL" id="MBK1875692.1"/>
    </source>
</evidence>